<evidence type="ECO:0000313" key="2">
    <source>
        <dbReference type="EMBL" id="VEL14112.1"/>
    </source>
</evidence>
<gene>
    <name evidence="2" type="ORF">PXEA_LOCUS7552</name>
</gene>
<reference evidence="2" key="1">
    <citation type="submission" date="2018-11" db="EMBL/GenBank/DDBJ databases">
        <authorList>
            <consortium name="Pathogen Informatics"/>
        </authorList>
    </citation>
    <scope>NUCLEOTIDE SEQUENCE</scope>
</reference>
<feature type="region of interest" description="Disordered" evidence="1">
    <location>
        <begin position="100"/>
        <end position="119"/>
    </location>
</feature>
<keyword evidence="3" id="KW-1185">Reference proteome</keyword>
<dbReference type="AlphaFoldDB" id="A0A448WKQ2"/>
<name>A0A448WKQ2_9PLAT</name>
<feature type="region of interest" description="Disordered" evidence="1">
    <location>
        <begin position="14"/>
        <end position="49"/>
    </location>
</feature>
<accession>A0A448WKQ2</accession>
<evidence type="ECO:0000256" key="1">
    <source>
        <dbReference type="SAM" id="MobiDB-lite"/>
    </source>
</evidence>
<organism evidence="2 3">
    <name type="scientific">Protopolystoma xenopodis</name>
    <dbReference type="NCBI Taxonomy" id="117903"/>
    <lineage>
        <taxon>Eukaryota</taxon>
        <taxon>Metazoa</taxon>
        <taxon>Spiralia</taxon>
        <taxon>Lophotrochozoa</taxon>
        <taxon>Platyhelminthes</taxon>
        <taxon>Monogenea</taxon>
        <taxon>Polyopisthocotylea</taxon>
        <taxon>Polystomatidea</taxon>
        <taxon>Polystomatidae</taxon>
        <taxon>Protopolystoma</taxon>
    </lineage>
</organism>
<comment type="caution">
    <text evidence="2">The sequence shown here is derived from an EMBL/GenBank/DDBJ whole genome shotgun (WGS) entry which is preliminary data.</text>
</comment>
<dbReference type="Proteomes" id="UP000784294">
    <property type="component" value="Unassembled WGS sequence"/>
</dbReference>
<proteinExistence type="predicted"/>
<protein>
    <submittedName>
        <fullName evidence="2">Uncharacterized protein</fullName>
    </submittedName>
</protein>
<dbReference type="EMBL" id="CAAALY010020037">
    <property type="protein sequence ID" value="VEL14112.1"/>
    <property type="molecule type" value="Genomic_DNA"/>
</dbReference>
<evidence type="ECO:0000313" key="3">
    <source>
        <dbReference type="Proteomes" id="UP000784294"/>
    </source>
</evidence>
<sequence>MGFSGLSAGLLATRSDRTARRSFGRTTSQRRFAASPDGSPTRKLAKRTRLVHLSTPRMAALIDHADHGSRGLPESELKSHNLTKGCHCISPRRHELTSECRSTSHRSFCASASSRDKAQ</sequence>